<dbReference type="Proteomes" id="UP000799302">
    <property type="component" value="Unassembled WGS sequence"/>
</dbReference>
<evidence type="ECO:0000256" key="3">
    <source>
        <dbReference type="ARBA" id="ARBA00007682"/>
    </source>
</evidence>
<evidence type="ECO:0000313" key="16">
    <source>
        <dbReference type="Proteomes" id="UP000799302"/>
    </source>
</evidence>
<evidence type="ECO:0000256" key="2">
    <source>
        <dbReference type="ARBA" id="ARBA00004496"/>
    </source>
</evidence>
<keyword evidence="4 10" id="KW-0963">Cytoplasm</keyword>
<dbReference type="PIRSF" id="PIRSF005290">
    <property type="entry name" value="NOT_su_3_5"/>
    <property type="match status" value="1"/>
</dbReference>
<comment type="similarity">
    <text evidence="3 10">Belongs to the CNOT2/3/5 family.</text>
</comment>
<evidence type="ECO:0000256" key="10">
    <source>
        <dbReference type="PIRNR" id="PIRNR005290"/>
    </source>
</evidence>
<dbReference type="GO" id="GO:0000289">
    <property type="term" value="P:nuclear-transcribed mRNA poly(A) tail shortening"/>
    <property type="evidence" value="ECO:0007669"/>
    <property type="project" value="UniProtKB-ARBA"/>
</dbReference>
<keyword evidence="11" id="KW-0175">Coiled coil</keyword>
<feature type="domain" description="NOT2/NOT3/NOT5 C-terminal" evidence="14">
    <location>
        <begin position="501"/>
        <end position="625"/>
    </location>
</feature>
<accession>A0A6A6U135</accession>
<dbReference type="FunFam" id="2.30.30.1020:FF:000006">
    <property type="entry name" value="CCR4-NOT transcription complex, subunit 3"/>
    <property type="match status" value="1"/>
</dbReference>
<feature type="domain" description="CCR4-Not complex component Not N-terminal" evidence="13">
    <location>
        <begin position="3"/>
        <end position="230"/>
    </location>
</feature>
<dbReference type="InterPro" id="IPR040168">
    <property type="entry name" value="Not2/3/5"/>
</dbReference>
<evidence type="ECO:0000256" key="11">
    <source>
        <dbReference type="SAM" id="Coils"/>
    </source>
</evidence>
<keyword evidence="10" id="KW-0010">Activator</keyword>
<evidence type="ECO:0000256" key="12">
    <source>
        <dbReference type="SAM" id="MobiDB-lite"/>
    </source>
</evidence>
<evidence type="ECO:0000256" key="4">
    <source>
        <dbReference type="ARBA" id="ARBA00022490"/>
    </source>
</evidence>
<evidence type="ECO:0000259" key="13">
    <source>
        <dbReference type="Pfam" id="PF04065"/>
    </source>
</evidence>
<sequence length="629" mass="70794">MAQRKLQNEIEKCFKKVLEGVQQFEDIHEKIQSSTNPSQKEKLEDALKKEIKKLQRSRDQIKQWASSGEIKDKKELLAKRKLIETQMEKFKAVEKEMKTKAYSKEGLQAAAKLDPKEREKVEAIEFTQQAVEDLQLQVEQMEAEQESVNATMKKGKKDTSKAERIAEIDVKLEQHNFHITTLERILRALENGLLSPDRLKELEDNIRYYVDNNTEVDFMEDDEIYDELGLEELDEQFGLENELDHVSSHDTQSIADDPVEADTRQASVGAGKPKSTSVSESTAAARRPSTQMKSPLPALATLHPPIPTTTSSGPPPTTAKPAPLPTRGTGEPLKYASAAAAAAASDKSGLGLTALPPPLRDTTSATGLSPALAHVTAQSIPSSSPSAVHSHPVPPESQSKATASSVTPPAANENIRNAPIIEQASKKSSDERPVEETMPPSTPSLTNGDTHSDAEEEESIFHLPANLSDLLESFEATKASAFQPLTDPTTQRLFIASGKYYPDGIDSERPQHYRPQNPYPYAPNHYPQEPLSIFDDPRLYSKCDTDTLFYSFYYKQGTYQQYAAAKALKAQSWRFHKQYQTWFQRHEEPKDITEDYEQGTYRFFDYESTWMNRRKADFKFHYKFLEDDC</sequence>
<evidence type="ECO:0000256" key="7">
    <source>
        <dbReference type="ARBA" id="ARBA00023015"/>
    </source>
</evidence>
<dbReference type="InterPro" id="IPR038635">
    <property type="entry name" value="CCR4-NOT_su2/3/5_C_sf"/>
</dbReference>
<evidence type="ECO:0000256" key="1">
    <source>
        <dbReference type="ARBA" id="ARBA00004123"/>
    </source>
</evidence>
<keyword evidence="6" id="KW-0597">Phosphoprotein</keyword>
<dbReference type="GO" id="GO:0005634">
    <property type="term" value="C:nucleus"/>
    <property type="evidence" value="ECO:0007669"/>
    <property type="project" value="UniProtKB-SubCell"/>
</dbReference>
<dbReference type="Pfam" id="PF04153">
    <property type="entry name" value="NOT2_3_5_C"/>
    <property type="match status" value="1"/>
</dbReference>
<evidence type="ECO:0000256" key="5">
    <source>
        <dbReference type="ARBA" id="ARBA00022491"/>
    </source>
</evidence>
<feature type="region of interest" description="Disordered" evidence="12">
    <location>
        <begin position="261"/>
        <end position="457"/>
    </location>
</feature>
<feature type="compositionally biased region" description="Polar residues" evidence="12">
    <location>
        <begin position="398"/>
        <end position="407"/>
    </location>
</feature>
<gene>
    <name evidence="15" type="ORF">BT63DRAFT_428294</name>
</gene>
<dbReference type="AlphaFoldDB" id="A0A6A6U135"/>
<reference evidence="15" key="1">
    <citation type="journal article" date="2020" name="Stud. Mycol.">
        <title>101 Dothideomycetes genomes: a test case for predicting lifestyles and emergence of pathogens.</title>
        <authorList>
            <person name="Haridas S."/>
            <person name="Albert R."/>
            <person name="Binder M."/>
            <person name="Bloem J."/>
            <person name="Labutti K."/>
            <person name="Salamov A."/>
            <person name="Andreopoulos B."/>
            <person name="Baker S."/>
            <person name="Barry K."/>
            <person name="Bills G."/>
            <person name="Bluhm B."/>
            <person name="Cannon C."/>
            <person name="Castanera R."/>
            <person name="Culley D."/>
            <person name="Daum C."/>
            <person name="Ezra D."/>
            <person name="Gonzalez J."/>
            <person name="Henrissat B."/>
            <person name="Kuo A."/>
            <person name="Liang C."/>
            <person name="Lipzen A."/>
            <person name="Lutzoni F."/>
            <person name="Magnuson J."/>
            <person name="Mondo S."/>
            <person name="Nolan M."/>
            <person name="Ohm R."/>
            <person name="Pangilinan J."/>
            <person name="Park H.-J."/>
            <person name="Ramirez L."/>
            <person name="Alfaro M."/>
            <person name="Sun H."/>
            <person name="Tritt A."/>
            <person name="Yoshinaga Y."/>
            <person name="Zwiers L.-H."/>
            <person name="Turgeon B."/>
            <person name="Goodwin S."/>
            <person name="Spatafora J."/>
            <person name="Crous P."/>
            <person name="Grigoriev I."/>
        </authorList>
    </citation>
    <scope>NUCLEOTIDE SEQUENCE</scope>
    <source>
        <strain evidence="15">CBS 115976</strain>
    </source>
</reference>
<keyword evidence="5 10" id="KW-0678">Repressor</keyword>
<dbReference type="Gene3D" id="2.30.30.1020">
    <property type="entry name" value="CCR4-NOT complex subunit 2/3/5, C-terminal domain"/>
    <property type="match status" value="1"/>
</dbReference>
<keyword evidence="16" id="KW-1185">Reference proteome</keyword>
<feature type="coiled-coil region" evidence="11">
    <location>
        <begin position="124"/>
        <end position="158"/>
    </location>
</feature>
<dbReference type="InterPro" id="IPR007207">
    <property type="entry name" value="Not_N"/>
</dbReference>
<keyword evidence="9 10" id="KW-0539">Nucleus</keyword>
<feature type="compositionally biased region" description="Pro residues" evidence="12">
    <location>
        <begin position="313"/>
        <end position="324"/>
    </location>
</feature>
<dbReference type="InterPro" id="IPR007282">
    <property type="entry name" value="NOT2/3/5_C"/>
</dbReference>
<dbReference type="OrthoDB" id="293823at2759"/>
<dbReference type="GO" id="GO:0006355">
    <property type="term" value="P:regulation of DNA-templated transcription"/>
    <property type="evidence" value="ECO:0007669"/>
    <property type="project" value="InterPro"/>
</dbReference>
<proteinExistence type="inferred from homology"/>
<dbReference type="EMBL" id="MU004240">
    <property type="protein sequence ID" value="KAF2665321.1"/>
    <property type="molecule type" value="Genomic_DNA"/>
</dbReference>
<evidence type="ECO:0000313" key="15">
    <source>
        <dbReference type="EMBL" id="KAF2665321.1"/>
    </source>
</evidence>
<dbReference type="PANTHER" id="PTHR23326">
    <property type="entry name" value="CCR4 NOT-RELATED"/>
    <property type="match status" value="1"/>
</dbReference>
<feature type="compositionally biased region" description="Low complexity" evidence="12">
    <location>
        <begin position="336"/>
        <end position="345"/>
    </location>
</feature>
<dbReference type="GO" id="GO:0000932">
    <property type="term" value="C:P-body"/>
    <property type="evidence" value="ECO:0007669"/>
    <property type="project" value="UniProtKB-UniRule"/>
</dbReference>
<evidence type="ECO:0000256" key="8">
    <source>
        <dbReference type="ARBA" id="ARBA00023163"/>
    </source>
</evidence>
<evidence type="ECO:0000259" key="14">
    <source>
        <dbReference type="Pfam" id="PF04153"/>
    </source>
</evidence>
<feature type="compositionally biased region" description="Low complexity" evidence="12">
    <location>
        <begin position="379"/>
        <end position="391"/>
    </location>
</feature>
<dbReference type="InterPro" id="IPR012270">
    <property type="entry name" value="CCR4-NOT_su3/5"/>
</dbReference>
<dbReference type="Pfam" id="PF04065">
    <property type="entry name" value="Not3"/>
    <property type="match status" value="1"/>
</dbReference>
<dbReference type="GO" id="GO:0030015">
    <property type="term" value="C:CCR4-NOT core complex"/>
    <property type="evidence" value="ECO:0007669"/>
    <property type="project" value="UniProtKB-UniRule"/>
</dbReference>
<name>A0A6A6U135_9PEZI</name>
<organism evidence="15 16">
    <name type="scientific">Microthyrium microscopicum</name>
    <dbReference type="NCBI Taxonomy" id="703497"/>
    <lineage>
        <taxon>Eukaryota</taxon>
        <taxon>Fungi</taxon>
        <taxon>Dikarya</taxon>
        <taxon>Ascomycota</taxon>
        <taxon>Pezizomycotina</taxon>
        <taxon>Dothideomycetes</taxon>
        <taxon>Dothideomycetes incertae sedis</taxon>
        <taxon>Microthyriales</taxon>
        <taxon>Microthyriaceae</taxon>
        <taxon>Microthyrium</taxon>
    </lineage>
</organism>
<comment type="subcellular location">
    <subcellularLocation>
        <location evidence="2 10">Cytoplasm</location>
    </subcellularLocation>
    <subcellularLocation>
        <location evidence="1 10">Nucleus</location>
    </subcellularLocation>
</comment>
<feature type="compositionally biased region" description="Basic and acidic residues" evidence="12">
    <location>
        <begin position="424"/>
        <end position="435"/>
    </location>
</feature>
<protein>
    <recommendedName>
        <fullName evidence="10">General negative regulator of transcription subunit</fullName>
    </recommendedName>
</protein>
<feature type="compositionally biased region" description="Polar residues" evidence="12">
    <location>
        <begin position="274"/>
        <end position="293"/>
    </location>
</feature>
<keyword evidence="8 10" id="KW-0804">Transcription</keyword>
<comment type="function">
    <text evidence="10">Acts as component of the CCR4-NOT core complex, which in the nucleus seems to be a general transcription factor, and in the cytoplasm the major mRNA deadenylase involved in mRNA turnover. The NOT protein subcomplex negatively regulates the basal and activated transcription of many genes. Preferentially affects TC-type TATA element-dependent transcription. Could directly or indirectly inhibit component(s) of the general transcription machinery.</text>
</comment>
<keyword evidence="7 10" id="KW-0805">Transcription regulation</keyword>
<evidence type="ECO:0000256" key="6">
    <source>
        <dbReference type="ARBA" id="ARBA00022553"/>
    </source>
</evidence>
<evidence type="ECO:0000256" key="9">
    <source>
        <dbReference type="ARBA" id="ARBA00023242"/>
    </source>
</evidence>